<keyword evidence="3" id="KW-0489">Methyltransferase</keyword>
<dbReference type="Gene3D" id="3.40.50.150">
    <property type="entry name" value="Vaccinia Virus protein VP39"/>
    <property type="match status" value="1"/>
</dbReference>
<evidence type="ECO:0000256" key="2">
    <source>
        <dbReference type="SAM" id="MobiDB-lite"/>
    </source>
</evidence>
<dbReference type="Proteomes" id="UP000182658">
    <property type="component" value="Unassembled WGS sequence"/>
</dbReference>
<evidence type="ECO:0000256" key="1">
    <source>
        <dbReference type="ARBA" id="ARBA00038158"/>
    </source>
</evidence>
<accession>A0A1J7IAP8</accession>
<organism evidence="3 4">
    <name type="scientific">Coniochaeta ligniaria NRRL 30616</name>
    <dbReference type="NCBI Taxonomy" id="1408157"/>
    <lineage>
        <taxon>Eukaryota</taxon>
        <taxon>Fungi</taxon>
        <taxon>Dikarya</taxon>
        <taxon>Ascomycota</taxon>
        <taxon>Pezizomycotina</taxon>
        <taxon>Sordariomycetes</taxon>
        <taxon>Sordariomycetidae</taxon>
        <taxon>Coniochaetales</taxon>
        <taxon>Coniochaetaceae</taxon>
        <taxon>Coniochaeta</taxon>
    </lineage>
</organism>
<dbReference type="InterPro" id="IPR029063">
    <property type="entry name" value="SAM-dependent_MTases_sf"/>
</dbReference>
<dbReference type="GO" id="GO:0032259">
    <property type="term" value="P:methylation"/>
    <property type="evidence" value="ECO:0007669"/>
    <property type="project" value="UniProtKB-KW"/>
</dbReference>
<evidence type="ECO:0000313" key="3">
    <source>
        <dbReference type="EMBL" id="OIW24541.1"/>
    </source>
</evidence>
<feature type="compositionally biased region" description="Polar residues" evidence="2">
    <location>
        <begin position="67"/>
        <end position="77"/>
    </location>
</feature>
<dbReference type="PANTHER" id="PTHR43591">
    <property type="entry name" value="METHYLTRANSFERASE"/>
    <property type="match status" value="1"/>
</dbReference>
<dbReference type="InParanoid" id="A0A1J7IAP8"/>
<name>A0A1J7IAP8_9PEZI</name>
<dbReference type="AlphaFoldDB" id="A0A1J7IAP8"/>
<protein>
    <submittedName>
        <fullName evidence="3">S-adenosyl-L-methionine-dependent methyltransferase</fullName>
    </submittedName>
</protein>
<comment type="similarity">
    <text evidence="1">Belongs to the methyltransferase superfamily. LaeA methyltransferase family.</text>
</comment>
<feature type="region of interest" description="Disordered" evidence="2">
    <location>
        <begin position="1"/>
        <end position="89"/>
    </location>
</feature>
<dbReference type="PANTHER" id="PTHR43591:SF10">
    <property type="entry name" value="ABC TRANSMEMBRANE TYPE-1 DOMAIN-CONTAINING PROTEIN-RELATED"/>
    <property type="match status" value="1"/>
</dbReference>
<dbReference type="SUPFAM" id="SSF53335">
    <property type="entry name" value="S-adenosyl-L-methionine-dependent methyltransferases"/>
    <property type="match status" value="1"/>
</dbReference>
<dbReference type="CDD" id="cd02440">
    <property type="entry name" value="AdoMet_MTases"/>
    <property type="match status" value="1"/>
</dbReference>
<evidence type="ECO:0000313" key="4">
    <source>
        <dbReference type="Proteomes" id="UP000182658"/>
    </source>
</evidence>
<gene>
    <name evidence="3" type="ORF">CONLIGDRAFT_99644</name>
</gene>
<dbReference type="EMBL" id="KV875103">
    <property type="protein sequence ID" value="OIW24541.1"/>
    <property type="molecule type" value="Genomic_DNA"/>
</dbReference>
<keyword evidence="3" id="KW-0808">Transferase</keyword>
<feature type="compositionally biased region" description="Low complexity" evidence="2">
    <location>
        <begin position="43"/>
        <end position="66"/>
    </location>
</feature>
<sequence>MSDPMDLVEDGPPSPVSSASTSIAVGSTPEEELYALAGHARRSPSAAASSSAHQSPSSLPSSTGATGQPSSFISSATRPPDESAANNNPFLFDTNMSNYPASMTSSIRQHVYEGGLRYHAFRDGKYAFPNDDVEQNRDDMKHTMTIMLCRGKHFYAPVEERLRAGGKCLDLGTGTGIWVIEVGESYPAATITGLDLSPIQPNYVPENVHFFVDDFEEDWLDPEASFDFIHIRHTIHSIRDRPALLARVYRHLKPGGYLEIQELHYSPQCDDGSVTESVRYAFRDFMGFLDQGLRALGSELNSIVRVPEEMSQAGFEDVQVVVHKCPIGVWPRDKRMRLCGLFLRTAIMDGLRGLSKRPFGTGLGWTQMQIEMFLIEVRKAVMDSQYHTYFPLHIVYGRKPGW</sequence>
<dbReference type="GO" id="GO:0008168">
    <property type="term" value="F:methyltransferase activity"/>
    <property type="evidence" value="ECO:0007669"/>
    <property type="project" value="UniProtKB-KW"/>
</dbReference>
<dbReference type="Pfam" id="PF13489">
    <property type="entry name" value="Methyltransf_23"/>
    <property type="match status" value="1"/>
</dbReference>
<reference evidence="3 4" key="1">
    <citation type="submission" date="2016-10" db="EMBL/GenBank/DDBJ databases">
        <title>Draft genome sequence of Coniochaeta ligniaria NRRL30616, a lignocellulolytic fungus for bioabatement of inhibitors in plant biomass hydrolysates.</title>
        <authorList>
            <consortium name="DOE Joint Genome Institute"/>
            <person name="Jimenez D.J."/>
            <person name="Hector R.E."/>
            <person name="Riley R."/>
            <person name="Sun H."/>
            <person name="Grigoriev I.V."/>
            <person name="Van Elsas J.D."/>
            <person name="Nichols N.N."/>
        </authorList>
    </citation>
    <scope>NUCLEOTIDE SEQUENCE [LARGE SCALE GENOMIC DNA]</scope>
    <source>
        <strain evidence="3 4">NRRL 30616</strain>
    </source>
</reference>
<keyword evidence="4" id="KW-1185">Reference proteome</keyword>
<proteinExistence type="inferred from homology"/>
<dbReference type="STRING" id="1408157.A0A1J7IAP8"/>
<dbReference type="OrthoDB" id="2013972at2759"/>
<feature type="compositionally biased region" description="Polar residues" evidence="2">
    <location>
        <begin position="16"/>
        <end position="25"/>
    </location>
</feature>